<evidence type="ECO:0000313" key="1">
    <source>
        <dbReference type="EMBL" id="GFT18718.1"/>
    </source>
</evidence>
<keyword evidence="2" id="KW-1185">Reference proteome</keyword>
<sequence length="95" mass="10550">GDTKMFDFGAPLNVAIKKFELFGWRGTMPLRKSRALILEVLTAIHQREENMIFAEDDGFVYSVLMAIRQRAECFPSLIVVGLGEVGISISEETGA</sequence>
<proteinExistence type="predicted"/>
<accession>A0A8X6NJM5</accession>
<protein>
    <submittedName>
        <fullName evidence="1">Uncharacterized protein</fullName>
    </submittedName>
</protein>
<reference evidence="1" key="1">
    <citation type="submission" date="2020-08" db="EMBL/GenBank/DDBJ databases">
        <title>Multicomponent nature underlies the extraordinary mechanical properties of spider dragline silk.</title>
        <authorList>
            <person name="Kono N."/>
            <person name="Nakamura H."/>
            <person name="Mori M."/>
            <person name="Yoshida Y."/>
            <person name="Ohtoshi R."/>
            <person name="Malay A.D."/>
            <person name="Moran D.A.P."/>
            <person name="Tomita M."/>
            <person name="Numata K."/>
            <person name="Arakawa K."/>
        </authorList>
    </citation>
    <scope>NUCLEOTIDE SEQUENCE</scope>
</reference>
<name>A0A8X6NJM5_NEPPI</name>
<dbReference type="EMBL" id="BMAW01105313">
    <property type="protein sequence ID" value="GFT18718.1"/>
    <property type="molecule type" value="Genomic_DNA"/>
</dbReference>
<dbReference type="AlphaFoldDB" id="A0A8X6NJM5"/>
<dbReference type="Proteomes" id="UP000887013">
    <property type="component" value="Unassembled WGS sequence"/>
</dbReference>
<feature type="non-terminal residue" evidence="1">
    <location>
        <position position="1"/>
    </location>
</feature>
<comment type="caution">
    <text evidence="1">The sequence shown here is derived from an EMBL/GenBank/DDBJ whole genome shotgun (WGS) entry which is preliminary data.</text>
</comment>
<evidence type="ECO:0000313" key="2">
    <source>
        <dbReference type="Proteomes" id="UP000887013"/>
    </source>
</evidence>
<organism evidence="1 2">
    <name type="scientific">Nephila pilipes</name>
    <name type="common">Giant wood spider</name>
    <name type="synonym">Nephila maculata</name>
    <dbReference type="NCBI Taxonomy" id="299642"/>
    <lineage>
        <taxon>Eukaryota</taxon>
        <taxon>Metazoa</taxon>
        <taxon>Ecdysozoa</taxon>
        <taxon>Arthropoda</taxon>
        <taxon>Chelicerata</taxon>
        <taxon>Arachnida</taxon>
        <taxon>Araneae</taxon>
        <taxon>Araneomorphae</taxon>
        <taxon>Entelegynae</taxon>
        <taxon>Araneoidea</taxon>
        <taxon>Nephilidae</taxon>
        <taxon>Nephila</taxon>
    </lineage>
</organism>
<gene>
    <name evidence="1" type="ORF">NPIL_202811</name>
</gene>